<dbReference type="Pfam" id="PF20163">
    <property type="entry name" value="DUF6536"/>
    <property type="match status" value="1"/>
</dbReference>
<feature type="transmembrane region" description="Helical" evidence="2">
    <location>
        <begin position="393"/>
        <end position="414"/>
    </location>
</feature>
<dbReference type="OrthoDB" id="5429634at2759"/>
<evidence type="ECO:0000256" key="1">
    <source>
        <dbReference type="SAM" id="MobiDB-lite"/>
    </source>
</evidence>
<dbReference type="PANTHER" id="PTHR35395">
    <property type="entry name" value="DUF6536 DOMAIN-CONTAINING PROTEIN"/>
    <property type="match status" value="1"/>
</dbReference>
<evidence type="ECO:0000313" key="4">
    <source>
        <dbReference type="EMBL" id="KAH6648063.1"/>
    </source>
</evidence>
<keyword evidence="2" id="KW-0472">Membrane</keyword>
<keyword evidence="5" id="KW-1185">Reference proteome</keyword>
<evidence type="ECO:0000259" key="3">
    <source>
        <dbReference type="Pfam" id="PF20163"/>
    </source>
</evidence>
<dbReference type="Proteomes" id="UP000758603">
    <property type="component" value="Unassembled WGS sequence"/>
</dbReference>
<dbReference type="PANTHER" id="PTHR35395:SF1">
    <property type="entry name" value="DUF6536 DOMAIN-CONTAINING PROTEIN"/>
    <property type="match status" value="1"/>
</dbReference>
<comment type="caution">
    <text evidence="4">The sequence shown here is derived from an EMBL/GenBank/DDBJ whole genome shotgun (WGS) entry which is preliminary data.</text>
</comment>
<sequence>MEQNLANPSLHTSSDHESGSMEAQPNAILDDSTPLKLPEQQVLEKQESNHTIRAEPLAERETLSWWFPQINNDEKDSLRIWMSRRSRALMLQTTIVTVIFIVNLCLTAFAVSRYQSQNGVGLIYSGDCNTVKQLDQWIHLLINLLSTGMLSASNYCMQLQAAPTRADIDRAHKSNKWLDIGVSSLRNLRYISGWRRFTWIILALSSVPLHLLYNSAVFQSLASNEYTIAVVKDSFLNASSFNLTTAEQNRKGDFGWDDSRVNPEQNYTQIILDMQKAAMAASYEELNTSACFDLYDDYWTPQGNALIFVKNQSVQTPFDDSLLMYVSIIPRYDDWAKNMWALGNGTGKFVATSPTSPVTTWYLGPPHYEVSYCLVQQMDSEANRCRFEYSPQIMFTVCLLNLLKASVMLGVWVMRKWQNRDNRQGLSQEEKTQAMKDQILYTLGDAIASFMRRPDPTTEDMCLAPKDDYLWKRPWAKQLRKQPPAPSQEPRLWASRPKRWWSAASPKRWFILIFTCCLILGVVGGLLGLARVSLRHRGIDVTIPGLWSLGFGALTPLTYLVLGLPREDPVGLISNVLLANLPQLLISIIYILYNAMLSTFLVQREFSLMHRSDRRKPLRVSEPTGIQRSSFFISLPLRYGVPLYATSGVMHWLISQSLFLARITAISPDGTDDNTYSFSTCGYSPIAIFITSKFGRQANETFFAAAMLVGIALVLALILVSMRKYDGTMSMVSTNSRAISAACHVLPGDRDHGYLLPVQWGVVRVKDKIGHCSFTTAPDHKLQRLDENVRYK</sequence>
<feature type="compositionally biased region" description="Polar residues" evidence="1">
    <location>
        <begin position="1"/>
        <end position="12"/>
    </location>
</feature>
<keyword evidence="2" id="KW-1133">Transmembrane helix</keyword>
<name>A0A9P8ZU28_9PEZI</name>
<evidence type="ECO:0000256" key="2">
    <source>
        <dbReference type="SAM" id="Phobius"/>
    </source>
</evidence>
<feature type="domain" description="DUF6536" evidence="3">
    <location>
        <begin position="87"/>
        <end position="236"/>
    </location>
</feature>
<gene>
    <name evidence="4" type="ORF">BKA67DRAFT_539887</name>
</gene>
<feature type="transmembrane region" description="Helical" evidence="2">
    <location>
        <begin position="702"/>
        <end position="722"/>
    </location>
</feature>
<proteinExistence type="predicted"/>
<feature type="transmembrane region" description="Helical" evidence="2">
    <location>
        <begin position="509"/>
        <end position="529"/>
    </location>
</feature>
<protein>
    <recommendedName>
        <fullName evidence="3">DUF6536 domain-containing protein</fullName>
    </recommendedName>
</protein>
<dbReference type="AlphaFoldDB" id="A0A9P8ZU28"/>
<reference evidence="4" key="1">
    <citation type="journal article" date="2021" name="Nat. Commun.">
        <title>Genetic determinants of endophytism in the Arabidopsis root mycobiome.</title>
        <authorList>
            <person name="Mesny F."/>
            <person name="Miyauchi S."/>
            <person name="Thiergart T."/>
            <person name="Pickel B."/>
            <person name="Atanasova L."/>
            <person name="Karlsson M."/>
            <person name="Huettel B."/>
            <person name="Barry K.W."/>
            <person name="Haridas S."/>
            <person name="Chen C."/>
            <person name="Bauer D."/>
            <person name="Andreopoulos W."/>
            <person name="Pangilinan J."/>
            <person name="LaButti K."/>
            <person name="Riley R."/>
            <person name="Lipzen A."/>
            <person name="Clum A."/>
            <person name="Drula E."/>
            <person name="Henrissat B."/>
            <person name="Kohler A."/>
            <person name="Grigoriev I.V."/>
            <person name="Martin F.M."/>
            <person name="Hacquard S."/>
        </authorList>
    </citation>
    <scope>NUCLEOTIDE SEQUENCE</scope>
    <source>
        <strain evidence="4">MPI-SDFR-AT-0073</strain>
    </source>
</reference>
<dbReference type="GeneID" id="70129597"/>
<feature type="region of interest" description="Disordered" evidence="1">
    <location>
        <begin position="1"/>
        <end position="31"/>
    </location>
</feature>
<dbReference type="InterPro" id="IPR046623">
    <property type="entry name" value="DUF6536"/>
</dbReference>
<accession>A0A9P8ZU28</accession>
<feature type="transmembrane region" description="Helical" evidence="2">
    <location>
        <begin position="89"/>
        <end position="111"/>
    </location>
</feature>
<dbReference type="RefSeq" id="XP_045954575.1">
    <property type="nucleotide sequence ID" value="XM_046100705.1"/>
</dbReference>
<organism evidence="4 5">
    <name type="scientific">Truncatella angustata</name>
    <dbReference type="NCBI Taxonomy" id="152316"/>
    <lineage>
        <taxon>Eukaryota</taxon>
        <taxon>Fungi</taxon>
        <taxon>Dikarya</taxon>
        <taxon>Ascomycota</taxon>
        <taxon>Pezizomycotina</taxon>
        <taxon>Sordariomycetes</taxon>
        <taxon>Xylariomycetidae</taxon>
        <taxon>Amphisphaeriales</taxon>
        <taxon>Sporocadaceae</taxon>
        <taxon>Truncatella</taxon>
    </lineage>
</organism>
<keyword evidence="2" id="KW-0812">Transmembrane</keyword>
<dbReference type="EMBL" id="JAGPXC010000008">
    <property type="protein sequence ID" value="KAH6648063.1"/>
    <property type="molecule type" value="Genomic_DNA"/>
</dbReference>
<evidence type="ECO:0000313" key="5">
    <source>
        <dbReference type="Proteomes" id="UP000758603"/>
    </source>
</evidence>
<feature type="transmembrane region" description="Helical" evidence="2">
    <location>
        <begin position="541"/>
        <end position="564"/>
    </location>
</feature>